<dbReference type="AlphaFoldDB" id="A0A9D2A9J9"/>
<accession>A0A9D2A9J9</accession>
<dbReference type="Proteomes" id="UP000824023">
    <property type="component" value="Unassembled WGS sequence"/>
</dbReference>
<evidence type="ECO:0000256" key="1">
    <source>
        <dbReference type="SAM" id="Phobius"/>
    </source>
</evidence>
<name>A0A9D2A9J9_9BACE</name>
<gene>
    <name evidence="2" type="ORF">H9819_09100</name>
</gene>
<reference evidence="2" key="1">
    <citation type="journal article" date="2021" name="PeerJ">
        <title>Extensive microbial diversity within the chicken gut microbiome revealed by metagenomics and culture.</title>
        <authorList>
            <person name="Gilroy R."/>
            <person name="Ravi A."/>
            <person name="Getino M."/>
            <person name="Pursley I."/>
            <person name="Horton D.L."/>
            <person name="Alikhan N.F."/>
            <person name="Baker D."/>
            <person name="Gharbi K."/>
            <person name="Hall N."/>
            <person name="Watson M."/>
            <person name="Adriaenssens E.M."/>
            <person name="Foster-Nyarko E."/>
            <person name="Jarju S."/>
            <person name="Secka A."/>
            <person name="Antonio M."/>
            <person name="Oren A."/>
            <person name="Chaudhuri R.R."/>
            <person name="La Ragione R."/>
            <person name="Hildebrand F."/>
            <person name="Pallen M.J."/>
        </authorList>
    </citation>
    <scope>NUCLEOTIDE SEQUENCE</scope>
    <source>
        <strain evidence="2">ChiHjej12B11-24981</strain>
    </source>
</reference>
<organism evidence="2 3">
    <name type="scientific">Candidatus Bacteroides merdipullorum</name>
    <dbReference type="NCBI Taxonomy" id="2838474"/>
    <lineage>
        <taxon>Bacteria</taxon>
        <taxon>Pseudomonadati</taxon>
        <taxon>Bacteroidota</taxon>
        <taxon>Bacteroidia</taxon>
        <taxon>Bacteroidales</taxon>
        <taxon>Bacteroidaceae</taxon>
        <taxon>Bacteroides</taxon>
    </lineage>
</organism>
<keyword evidence="1" id="KW-0812">Transmembrane</keyword>
<proteinExistence type="predicted"/>
<dbReference type="InterPro" id="IPR032129">
    <property type="entry name" value="DUF5056"/>
</dbReference>
<evidence type="ECO:0000313" key="2">
    <source>
        <dbReference type="EMBL" id="HIZ02385.1"/>
    </source>
</evidence>
<comment type="caution">
    <text evidence="2">The sequence shown here is derived from an EMBL/GenBank/DDBJ whole genome shotgun (WGS) entry which is preliminary data.</text>
</comment>
<protein>
    <submittedName>
        <fullName evidence="2">DUF5056 domain-containing protein</fullName>
    </submittedName>
</protein>
<keyword evidence="1" id="KW-0472">Membrane</keyword>
<keyword evidence="1" id="KW-1133">Transmembrane helix</keyword>
<feature type="transmembrane region" description="Helical" evidence="1">
    <location>
        <begin position="40"/>
        <end position="65"/>
    </location>
</feature>
<evidence type="ECO:0000313" key="3">
    <source>
        <dbReference type="Proteomes" id="UP000824023"/>
    </source>
</evidence>
<sequence>MTEIDDKQIEQFLSAGRREIADNGFSRRVMRHLPDRRERFVLWWTRLGFTLALVLFIALDGIQLLWNALRETVTSMVEQGMASNVDPKSLLIAGVVLLFLAYKKIASLA</sequence>
<reference evidence="2" key="2">
    <citation type="submission" date="2021-04" db="EMBL/GenBank/DDBJ databases">
        <authorList>
            <person name="Gilroy R."/>
        </authorList>
    </citation>
    <scope>NUCLEOTIDE SEQUENCE</scope>
    <source>
        <strain evidence="2">ChiHjej12B11-24981</strain>
    </source>
</reference>
<dbReference type="EMBL" id="DXCK01000122">
    <property type="protein sequence ID" value="HIZ02385.1"/>
    <property type="molecule type" value="Genomic_DNA"/>
</dbReference>
<dbReference type="Pfam" id="PF16479">
    <property type="entry name" value="DUF5056"/>
    <property type="match status" value="1"/>
</dbReference>
<feature type="transmembrane region" description="Helical" evidence="1">
    <location>
        <begin position="85"/>
        <end position="102"/>
    </location>
</feature>